<comment type="similarity">
    <text evidence="1">Belongs to the bacterial solute-binding protein 8 family.</text>
</comment>
<evidence type="ECO:0000313" key="4">
    <source>
        <dbReference type="EMBL" id="PYZ98264.1"/>
    </source>
</evidence>
<evidence type="ECO:0000313" key="5">
    <source>
        <dbReference type="Proteomes" id="UP000248066"/>
    </source>
</evidence>
<dbReference type="AlphaFoldDB" id="A0A2W0H8S0"/>
<proteinExistence type="inferred from homology"/>
<dbReference type="PROSITE" id="PS50983">
    <property type="entry name" value="FE_B12_PBP"/>
    <property type="match status" value="1"/>
</dbReference>
<evidence type="ECO:0000256" key="1">
    <source>
        <dbReference type="ARBA" id="ARBA00008814"/>
    </source>
</evidence>
<gene>
    <name evidence="4" type="ORF">CR205_06615</name>
</gene>
<dbReference type="Pfam" id="PF01497">
    <property type="entry name" value="Peripla_BP_2"/>
    <property type="match status" value="1"/>
</dbReference>
<organism evidence="4 5">
    <name type="scientific">Alteribacter lacisalsi</name>
    <dbReference type="NCBI Taxonomy" id="2045244"/>
    <lineage>
        <taxon>Bacteria</taxon>
        <taxon>Bacillati</taxon>
        <taxon>Bacillota</taxon>
        <taxon>Bacilli</taxon>
        <taxon>Bacillales</taxon>
        <taxon>Bacillaceae</taxon>
        <taxon>Alteribacter</taxon>
    </lineage>
</organism>
<dbReference type="SUPFAM" id="SSF53807">
    <property type="entry name" value="Helical backbone' metal receptor"/>
    <property type="match status" value="1"/>
</dbReference>
<dbReference type="OrthoDB" id="9787772at2"/>
<name>A0A2W0H8S0_9BACI</name>
<dbReference type="RefSeq" id="WP_110518136.1">
    <property type="nucleotide sequence ID" value="NZ_PDOF01000001.1"/>
</dbReference>
<dbReference type="PANTHER" id="PTHR30535">
    <property type="entry name" value="VITAMIN B12-BINDING PROTEIN"/>
    <property type="match status" value="1"/>
</dbReference>
<feature type="domain" description="Fe/B12 periplasmic-binding" evidence="3">
    <location>
        <begin position="2"/>
        <end position="258"/>
    </location>
</feature>
<dbReference type="NCBIfam" id="NF038402">
    <property type="entry name" value="TroA_like"/>
    <property type="match status" value="1"/>
</dbReference>
<sequence>MKYISLCPSNTEFLAYLELTECLIAVDDFSDWPTDVNRLPRLGPDLNIDMDKVESLKPDLVFASLSVPGMEKNVQELQKRGVPHVVVPDPATLGGIENVIRFVAEQTGTMEKGVKLAEKFNGIVSEYKEISGNVHRRPEIYWEWWPKPVFTPGRDNWLTEMSQIAGGRNLFEEEKKASVQTDWETVRKMEPDIICLVWTGVRQERINPELLNRRPQWNELHAMKEERVYVLEEPLYCRPSPRLLHGLVKLAAILHPGMYPEYNGTDPLFV</sequence>
<dbReference type="EMBL" id="PDOF01000001">
    <property type="protein sequence ID" value="PYZ98264.1"/>
    <property type="molecule type" value="Genomic_DNA"/>
</dbReference>
<evidence type="ECO:0000256" key="2">
    <source>
        <dbReference type="ARBA" id="ARBA00022729"/>
    </source>
</evidence>
<dbReference type="CDD" id="cd01144">
    <property type="entry name" value="BtuF"/>
    <property type="match status" value="1"/>
</dbReference>
<comment type="caution">
    <text evidence="4">The sequence shown here is derived from an EMBL/GenBank/DDBJ whole genome shotgun (WGS) entry which is preliminary data.</text>
</comment>
<protein>
    <submittedName>
        <fullName evidence="4">Cobalamin-binding protein</fullName>
    </submittedName>
</protein>
<keyword evidence="5" id="KW-1185">Reference proteome</keyword>
<dbReference type="Proteomes" id="UP000248066">
    <property type="component" value="Unassembled WGS sequence"/>
</dbReference>
<dbReference type="InterPro" id="IPR054828">
    <property type="entry name" value="Vit_B12_bind_prot"/>
</dbReference>
<dbReference type="Gene3D" id="3.40.50.1980">
    <property type="entry name" value="Nitrogenase molybdenum iron protein domain"/>
    <property type="match status" value="2"/>
</dbReference>
<reference evidence="4 5" key="1">
    <citation type="submission" date="2017-10" db="EMBL/GenBank/DDBJ databases">
        <title>Bacillus sp. nov., a halophilic bacterium isolated from a Yangshapao Lake.</title>
        <authorList>
            <person name="Wang H."/>
        </authorList>
    </citation>
    <scope>NUCLEOTIDE SEQUENCE [LARGE SCALE GENOMIC DNA]</scope>
    <source>
        <strain evidence="4 5">YSP-3</strain>
    </source>
</reference>
<accession>A0A2W0H8S0</accession>
<keyword evidence="2" id="KW-0732">Signal</keyword>
<dbReference type="InterPro" id="IPR050902">
    <property type="entry name" value="ABC_Transporter_SBP"/>
</dbReference>
<evidence type="ECO:0000259" key="3">
    <source>
        <dbReference type="PROSITE" id="PS50983"/>
    </source>
</evidence>
<dbReference type="PANTHER" id="PTHR30535:SF34">
    <property type="entry name" value="MOLYBDATE-BINDING PROTEIN MOLA"/>
    <property type="match status" value="1"/>
</dbReference>
<dbReference type="InterPro" id="IPR002491">
    <property type="entry name" value="ABC_transptr_periplasmic_BD"/>
</dbReference>